<dbReference type="PANTHER" id="PTHR34068:SF2">
    <property type="entry name" value="UPF0145 PROTEIN SCO3412"/>
    <property type="match status" value="1"/>
</dbReference>
<dbReference type="InterPro" id="IPR002765">
    <property type="entry name" value="UPF0145_YbjQ-like"/>
</dbReference>
<organism evidence="3 4">
    <name type="scientific">Propioniferax innocua</name>
    <dbReference type="NCBI Taxonomy" id="1753"/>
    <lineage>
        <taxon>Bacteria</taxon>
        <taxon>Bacillati</taxon>
        <taxon>Actinomycetota</taxon>
        <taxon>Actinomycetes</taxon>
        <taxon>Propionibacteriales</taxon>
        <taxon>Propionibacteriaceae</taxon>
        <taxon>Propioniferax</taxon>
    </lineage>
</organism>
<dbReference type="Gene3D" id="3.30.110.70">
    <property type="entry name" value="Hypothetical protein apc22750. Chain B"/>
    <property type="match status" value="1"/>
</dbReference>
<dbReference type="EMBL" id="VFOR01000002">
    <property type="protein sequence ID" value="TQL58386.1"/>
    <property type="molecule type" value="Genomic_DNA"/>
</dbReference>
<feature type="region of interest" description="Disordered" evidence="2">
    <location>
        <begin position="109"/>
        <end position="221"/>
    </location>
</feature>
<protein>
    <submittedName>
        <fullName evidence="3">Uncharacterized protein YbjQ (UPF0145 family)</fullName>
    </submittedName>
</protein>
<evidence type="ECO:0000256" key="2">
    <source>
        <dbReference type="SAM" id="MobiDB-lite"/>
    </source>
</evidence>
<gene>
    <name evidence="3" type="ORF">FB460_2247</name>
</gene>
<evidence type="ECO:0000313" key="3">
    <source>
        <dbReference type="EMBL" id="TQL58386.1"/>
    </source>
</evidence>
<keyword evidence="4" id="KW-1185">Reference proteome</keyword>
<dbReference type="Pfam" id="PF01906">
    <property type="entry name" value="YbjQ_1"/>
    <property type="match status" value="1"/>
</dbReference>
<feature type="compositionally biased region" description="Basic and acidic residues" evidence="2">
    <location>
        <begin position="197"/>
        <end position="208"/>
    </location>
</feature>
<dbReference type="AlphaFoldDB" id="A0A542ZDF2"/>
<evidence type="ECO:0000313" key="4">
    <source>
        <dbReference type="Proteomes" id="UP000316196"/>
    </source>
</evidence>
<feature type="compositionally biased region" description="Polar residues" evidence="2">
    <location>
        <begin position="209"/>
        <end position="221"/>
    </location>
</feature>
<sequence>MIDPMMVTSNGLPGYRIDAVVGEVFASTIRPGAGSGLLRGISGGDEAGQLRLAHESRQHVLNELHEAMQRAGGNAVIGLRFDSCALGNGSEVCAYGTAVRIVPLGEGEPGATTQSIADANGQGGPATPQQTWPTMGGMGNTPYETGERPGATSRAEAPSAPRTPSAEPRPAPQPPHRNEAPESVQPEPRQQVSQGGEQHDDQRPRSPEQQRPNQDGSWLDL</sequence>
<comment type="caution">
    <text evidence="3">The sequence shown here is derived from an EMBL/GenBank/DDBJ whole genome shotgun (WGS) entry which is preliminary data.</text>
</comment>
<dbReference type="RefSeq" id="WP_211345949.1">
    <property type="nucleotide sequence ID" value="NZ_BAAAMD010000002.1"/>
</dbReference>
<proteinExistence type="inferred from homology"/>
<dbReference type="PANTHER" id="PTHR34068">
    <property type="entry name" value="UPF0145 PROTEIN YBJQ"/>
    <property type="match status" value="1"/>
</dbReference>
<dbReference type="SUPFAM" id="SSF117782">
    <property type="entry name" value="YbjQ-like"/>
    <property type="match status" value="1"/>
</dbReference>
<comment type="similarity">
    <text evidence="1">Belongs to the UPF0145 family.</text>
</comment>
<dbReference type="InterPro" id="IPR035439">
    <property type="entry name" value="UPF0145_dom_sf"/>
</dbReference>
<reference evidence="3 4" key="1">
    <citation type="submission" date="2019-06" db="EMBL/GenBank/DDBJ databases">
        <title>Sequencing the genomes of 1000 actinobacteria strains.</title>
        <authorList>
            <person name="Klenk H.-P."/>
        </authorList>
    </citation>
    <scope>NUCLEOTIDE SEQUENCE [LARGE SCALE GENOMIC DNA]</scope>
    <source>
        <strain evidence="3 4">DSM 8251</strain>
    </source>
</reference>
<evidence type="ECO:0000256" key="1">
    <source>
        <dbReference type="ARBA" id="ARBA00010751"/>
    </source>
</evidence>
<accession>A0A542ZDF2</accession>
<dbReference type="Proteomes" id="UP000316196">
    <property type="component" value="Unassembled WGS sequence"/>
</dbReference>
<name>A0A542ZDF2_9ACTN</name>